<feature type="transmembrane region" description="Helical" evidence="6">
    <location>
        <begin position="118"/>
        <end position="140"/>
    </location>
</feature>
<evidence type="ECO:0000259" key="7">
    <source>
        <dbReference type="PROSITE" id="PS50850"/>
    </source>
</evidence>
<proteinExistence type="predicted"/>
<name>A0ABT3HI16_9HYPH</name>
<evidence type="ECO:0000313" key="9">
    <source>
        <dbReference type="Proteomes" id="UP001209755"/>
    </source>
</evidence>
<dbReference type="Gene3D" id="1.20.1250.20">
    <property type="entry name" value="MFS general substrate transporter like domains"/>
    <property type="match status" value="2"/>
</dbReference>
<feature type="domain" description="Major facilitator superfamily (MFS) profile" evidence="7">
    <location>
        <begin position="250"/>
        <end position="465"/>
    </location>
</feature>
<feature type="transmembrane region" description="Helical" evidence="6">
    <location>
        <begin position="328"/>
        <end position="346"/>
    </location>
</feature>
<evidence type="ECO:0000256" key="6">
    <source>
        <dbReference type="SAM" id="Phobius"/>
    </source>
</evidence>
<dbReference type="InterPro" id="IPR024671">
    <property type="entry name" value="Atg22-like"/>
</dbReference>
<dbReference type="EMBL" id="JAOQNS010000018">
    <property type="protein sequence ID" value="MCW2310050.1"/>
    <property type="molecule type" value="Genomic_DNA"/>
</dbReference>
<comment type="subcellular location">
    <subcellularLocation>
        <location evidence="1">Endomembrane system</location>
        <topology evidence="1">Multi-pass membrane protein</topology>
    </subcellularLocation>
</comment>
<dbReference type="InterPro" id="IPR050495">
    <property type="entry name" value="ATG22/LtaA_families"/>
</dbReference>
<dbReference type="Pfam" id="PF11700">
    <property type="entry name" value="ATG22"/>
    <property type="match status" value="1"/>
</dbReference>
<keyword evidence="3 6" id="KW-0812">Transmembrane</keyword>
<keyword evidence="2" id="KW-0813">Transport</keyword>
<feature type="transmembrane region" description="Helical" evidence="6">
    <location>
        <begin position="61"/>
        <end position="82"/>
    </location>
</feature>
<feature type="transmembrane region" description="Helical" evidence="6">
    <location>
        <begin position="298"/>
        <end position="316"/>
    </location>
</feature>
<feature type="transmembrane region" description="Helical" evidence="6">
    <location>
        <begin position="94"/>
        <end position="112"/>
    </location>
</feature>
<feature type="transmembrane region" description="Helical" evidence="6">
    <location>
        <begin position="263"/>
        <end position="286"/>
    </location>
</feature>
<evidence type="ECO:0000256" key="5">
    <source>
        <dbReference type="ARBA" id="ARBA00023136"/>
    </source>
</evidence>
<dbReference type="RefSeq" id="WP_264603627.1">
    <property type="nucleotide sequence ID" value="NZ_JAOQNS010000018.1"/>
</dbReference>
<feature type="transmembrane region" description="Helical" evidence="6">
    <location>
        <begin position="161"/>
        <end position="182"/>
    </location>
</feature>
<accession>A0ABT3HI16</accession>
<dbReference type="Proteomes" id="UP001209755">
    <property type="component" value="Unassembled WGS sequence"/>
</dbReference>
<dbReference type="InterPro" id="IPR036259">
    <property type="entry name" value="MFS_trans_sf"/>
</dbReference>
<sequence>MKPGRGASLAAAPVGTASRPAIAGWLLFDLAAQPWFTLVTTFVYGPYFVSAIAATPADGQAWWGLATGIAGAIIAVLSPVLGAVADAGGRRKPWIFGFSLAVVIGALMLWWGRPGDEAAVLIVLTAFVIGTVGVEFATVFTNAMMPDLVPTEKLGRLSGTGWAVGYVGGLITLVIVLGFIAARPESGETLFGLTPILGLDPATHEGDRASGPFTAIWYVVFILPLFLFTPDGSRKAGFRASIGIGFRELIGTVRDLKHYRNAFTYLIAHMTYTDGLVALFAFGGIYGTGVFGWSTIEIGIFGIWLTIAGTIGAVIGGRFDDLIGPKPVVLTAIALLIVSAIGILSVDRSHILFVVETVPSDAVDGLFASVPEMAYMLLGGLIGAAAGPLQSASRTLLVRVAPRERLTQFFGLFALSGKLTSFMGPFAVGALTALSGSQRIGISVLVAFFIVGAVLLVMVRTEPTE</sequence>
<feature type="transmembrane region" description="Helical" evidence="6">
    <location>
        <begin position="409"/>
        <end position="434"/>
    </location>
</feature>
<evidence type="ECO:0000256" key="3">
    <source>
        <dbReference type="ARBA" id="ARBA00022692"/>
    </source>
</evidence>
<evidence type="ECO:0000256" key="1">
    <source>
        <dbReference type="ARBA" id="ARBA00004127"/>
    </source>
</evidence>
<evidence type="ECO:0000313" key="8">
    <source>
        <dbReference type="EMBL" id="MCW2310050.1"/>
    </source>
</evidence>
<dbReference type="PANTHER" id="PTHR23519">
    <property type="entry name" value="AUTOPHAGY-RELATED PROTEIN 22"/>
    <property type="match status" value="1"/>
</dbReference>
<gene>
    <name evidence="8" type="ORF">M2319_004415</name>
</gene>
<feature type="transmembrane region" description="Helical" evidence="6">
    <location>
        <begin position="209"/>
        <end position="229"/>
    </location>
</feature>
<dbReference type="InterPro" id="IPR020846">
    <property type="entry name" value="MFS_dom"/>
</dbReference>
<evidence type="ECO:0000256" key="2">
    <source>
        <dbReference type="ARBA" id="ARBA00022448"/>
    </source>
</evidence>
<dbReference type="PROSITE" id="PS50850">
    <property type="entry name" value="MFS"/>
    <property type="match status" value="1"/>
</dbReference>
<keyword evidence="9" id="KW-1185">Reference proteome</keyword>
<feature type="transmembrane region" description="Helical" evidence="6">
    <location>
        <begin position="440"/>
        <end position="459"/>
    </location>
</feature>
<organism evidence="8 9">
    <name type="scientific">Rhodobium gokarnense</name>
    <dbReference type="NCBI Taxonomy" id="364296"/>
    <lineage>
        <taxon>Bacteria</taxon>
        <taxon>Pseudomonadati</taxon>
        <taxon>Pseudomonadota</taxon>
        <taxon>Alphaproteobacteria</taxon>
        <taxon>Hyphomicrobiales</taxon>
        <taxon>Rhodobiaceae</taxon>
        <taxon>Rhodobium</taxon>
    </lineage>
</organism>
<reference evidence="9" key="1">
    <citation type="submission" date="2023-07" db="EMBL/GenBank/DDBJ databases">
        <title>Genome sequencing of Purple Non-Sulfur Bacteria from various extreme environments.</title>
        <authorList>
            <person name="Mayer M."/>
        </authorList>
    </citation>
    <scope>NUCLEOTIDE SEQUENCE [LARGE SCALE GENOMIC DNA]</scope>
    <source>
        <strain evidence="9">DSM 17935</strain>
    </source>
</reference>
<dbReference type="PANTHER" id="PTHR23519:SF1">
    <property type="entry name" value="AUTOPHAGY-RELATED PROTEIN 22"/>
    <property type="match status" value="1"/>
</dbReference>
<protein>
    <submittedName>
        <fullName evidence="8">UMF1 family MFS transporter</fullName>
    </submittedName>
</protein>
<keyword evidence="5 6" id="KW-0472">Membrane</keyword>
<evidence type="ECO:0000256" key="4">
    <source>
        <dbReference type="ARBA" id="ARBA00022989"/>
    </source>
</evidence>
<keyword evidence="4 6" id="KW-1133">Transmembrane helix</keyword>
<comment type="caution">
    <text evidence="8">The sequence shown here is derived from an EMBL/GenBank/DDBJ whole genome shotgun (WGS) entry which is preliminary data.</text>
</comment>
<dbReference type="SUPFAM" id="SSF103473">
    <property type="entry name" value="MFS general substrate transporter"/>
    <property type="match status" value="1"/>
</dbReference>
<feature type="transmembrane region" description="Helical" evidence="6">
    <location>
        <begin position="366"/>
        <end position="389"/>
    </location>
</feature>